<dbReference type="InterPro" id="IPR027417">
    <property type="entry name" value="P-loop_NTPase"/>
</dbReference>
<dbReference type="GO" id="GO:0006302">
    <property type="term" value="P:double-strand break repair"/>
    <property type="evidence" value="ECO:0007669"/>
    <property type="project" value="TreeGrafter"/>
</dbReference>
<dbReference type="InterPro" id="IPR041685">
    <property type="entry name" value="AAA_GajA/Old/RecF-like"/>
</dbReference>
<keyword evidence="3" id="KW-1185">Reference proteome</keyword>
<organism evidence="2 3">
    <name type="scientific">Spirosoma montaniterrae</name>
    <dbReference type="NCBI Taxonomy" id="1178516"/>
    <lineage>
        <taxon>Bacteria</taxon>
        <taxon>Pseudomonadati</taxon>
        <taxon>Bacteroidota</taxon>
        <taxon>Cytophagia</taxon>
        <taxon>Cytophagales</taxon>
        <taxon>Cytophagaceae</taxon>
        <taxon>Spirosoma</taxon>
    </lineage>
</organism>
<dbReference type="RefSeq" id="WP_077132389.1">
    <property type="nucleotide sequence ID" value="NZ_CP014263.1"/>
</dbReference>
<dbReference type="Proteomes" id="UP000187941">
    <property type="component" value="Chromosome"/>
</dbReference>
<name>A0A1P9WZV9_9BACT</name>
<dbReference type="PANTHER" id="PTHR32182:SF23">
    <property type="entry name" value="ATP BINDING PROTEIN"/>
    <property type="match status" value="1"/>
</dbReference>
<dbReference type="Gene3D" id="3.40.50.300">
    <property type="entry name" value="P-loop containing nucleotide triphosphate hydrolases"/>
    <property type="match status" value="1"/>
</dbReference>
<evidence type="ECO:0000259" key="1">
    <source>
        <dbReference type="SMART" id="SM00382"/>
    </source>
</evidence>
<dbReference type="InterPro" id="IPR003593">
    <property type="entry name" value="AAA+_ATPase"/>
</dbReference>
<reference evidence="2 3" key="1">
    <citation type="submission" date="2016-01" db="EMBL/GenBank/DDBJ databases">
        <authorList>
            <person name="Oliw E.H."/>
        </authorList>
    </citation>
    <scope>NUCLEOTIDE SEQUENCE [LARGE SCALE GENOMIC DNA]</scope>
    <source>
        <strain evidence="2 3">DY10</strain>
    </source>
</reference>
<evidence type="ECO:0000313" key="3">
    <source>
        <dbReference type="Proteomes" id="UP000187941"/>
    </source>
</evidence>
<dbReference type="STRING" id="1178516.AWR27_17320"/>
<dbReference type="EMBL" id="CP014263">
    <property type="protein sequence ID" value="AQG80926.1"/>
    <property type="molecule type" value="Genomic_DNA"/>
</dbReference>
<sequence length="465" mass="53264">MKITGIDIGEYRQFKNLKFDFTYPEGHDKAGQPLEKVCFIGQSGTGKTTLLNVIWDLVNRLSNLLVSQSFYKTFEDGLQDEYVIVNDQDLYTIGVIINEQPLQLNKRKGVTRHKNISIKNGDTEYKTFFLKKGISFEIANAIETVLESTEKLALFIKDSVSREADAFLFDQKNQPQSFSDFVKTDAQIESEKALYKERANEAGNRKTVSFGDMRSLSIWQYLLKDIIEYDETTVQHITSIIQNTPKNKVADELHKWMATDPRIELADKCLNTLLDKLFIELDINTGSVPIKLRSKQGTEIPNNTLSTGTRQILATAIPIYKFDTKDTVILFDEPERSLFPDIQRELVKYYTGLAPEAQFFFATHSPIIAAAFEPCERFILYFDENGEVKYRNGVAPIGDDPNDVLRQDFWMNPLMGDEGLAAYKKYLDLAAQIRSETDEERKNQLIIERLELGNRYNFAGQHAPY</sequence>
<feature type="domain" description="AAA+ ATPase" evidence="1">
    <location>
        <begin position="33"/>
        <end position="387"/>
    </location>
</feature>
<dbReference type="GO" id="GO:0000731">
    <property type="term" value="P:DNA synthesis involved in DNA repair"/>
    <property type="evidence" value="ECO:0007669"/>
    <property type="project" value="TreeGrafter"/>
</dbReference>
<evidence type="ECO:0000313" key="2">
    <source>
        <dbReference type="EMBL" id="AQG80926.1"/>
    </source>
</evidence>
<accession>A0A1P9WZV9</accession>
<dbReference type="SUPFAM" id="SSF52540">
    <property type="entry name" value="P-loop containing nucleoside triphosphate hydrolases"/>
    <property type="match status" value="1"/>
</dbReference>
<gene>
    <name evidence="2" type="ORF">AWR27_17320</name>
</gene>
<dbReference type="Pfam" id="PF13175">
    <property type="entry name" value="AAA_15"/>
    <property type="match status" value="1"/>
</dbReference>
<protein>
    <recommendedName>
        <fullName evidence="1">AAA+ ATPase domain-containing protein</fullName>
    </recommendedName>
</protein>
<dbReference type="OrthoDB" id="9784297at2"/>
<dbReference type="KEGG" id="smon:AWR27_17320"/>
<dbReference type="PANTHER" id="PTHR32182">
    <property type="entry name" value="DNA REPLICATION AND REPAIR PROTEIN RECF"/>
    <property type="match status" value="1"/>
</dbReference>
<proteinExistence type="predicted"/>
<dbReference type="AlphaFoldDB" id="A0A1P9WZV9"/>
<dbReference type="SMART" id="SM00382">
    <property type="entry name" value="AAA"/>
    <property type="match status" value="1"/>
</dbReference>